<feature type="compositionally biased region" description="Low complexity" evidence="1">
    <location>
        <begin position="364"/>
        <end position="376"/>
    </location>
</feature>
<feature type="compositionally biased region" description="Basic and acidic residues" evidence="1">
    <location>
        <begin position="68"/>
        <end position="82"/>
    </location>
</feature>
<dbReference type="Proteomes" id="UP001286456">
    <property type="component" value="Unassembled WGS sequence"/>
</dbReference>
<dbReference type="EMBL" id="JAUEPO010000001">
    <property type="protein sequence ID" value="KAK3336749.1"/>
    <property type="molecule type" value="Genomic_DNA"/>
</dbReference>
<feature type="compositionally biased region" description="Pro residues" evidence="1">
    <location>
        <begin position="93"/>
        <end position="105"/>
    </location>
</feature>
<accession>A0AAE0J4J1</accession>
<protein>
    <submittedName>
        <fullName evidence="2">Uncharacterized protein</fullName>
    </submittedName>
</protein>
<gene>
    <name evidence="2" type="ORF">B0T19DRAFT_50138</name>
</gene>
<comment type="caution">
    <text evidence="2">The sequence shown here is derived from an EMBL/GenBank/DDBJ whole genome shotgun (WGS) entry which is preliminary data.</text>
</comment>
<evidence type="ECO:0000313" key="3">
    <source>
        <dbReference type="Proteomes" id="UP001286456"/>
    </source>
</evidence>
<sequence length="692" mass="76649">MAVTQHPAASSVRPSSNQATTTSSAPVSPRRIRRPSTIRRANIESFTQNRTESPHPPRRRRIRTRSVAKAEEEEKEKEKETEAASQQQRPLPSSTPAPAPVPTPIPAEDSSTKWRPSIVIDSPLTLPGEDPSRIELADRKIAQHRLLTTTYPNHPDFPSLLDAAILERSLLSPLNDENTKPLSTLPSTHALAITKRLNILRSILTNPTTTFPPERTNIEAAIAGYTSGLIPYSDSYTILWAGHIVDTCPSYASFTSNRAERINHYFAQHGEGWLWYEPPLTDEDSSSPLRGPPTTIVAKRALCLPNPPSWRQTSEGMGHYELQMGFRRRKDRVTKSTTNPHTSSTSGITTTLGSGLTRLILKPSSTSTTTTPLKAAKSARRKTGTTGSGGQAYITADTEPDPLGPLIFFNTLLDSGATFPCLFASDLSKLGIDPSHYSAQTARPLSTADSVTTVKMYELDVAIVDPHQHSLKTPNRNPPIYPSERDRPLGGTIPVVCFGHTPVEGSFPSRLSGMLPFHVCYMSSTPGKYEMWLSEDRREVLGTSRMPGQMYYHGFLSGRDDEPGPRDTDYPDLVLKSDRMGTPVRVTFEHDFVDKSGEAWVSVEVDEPSGSTLDFKHKDRFKRELDRGAPAIRIEPRKRPSQQHDLQAYLAEKEAEEEREAARAIRRRFSTRTGTSTGSAGKKKSLGETWKR</sequence>
<keyword evidence="3" id="KW-1185">Reference proteome</keyword>
<organism evidence="2 3">
    <name type="scientific">Cercophora scortea</name>
    <dbReference type="NCBI Taxonomy" id="314031"/>
    <lineage>
        <taxon>Eukaryota</taxon>
        <taxon>Fungi</taxon>
        <taxon>Dikarya</taxon>
        <taxon>Ascomycota</taxon>
        <taxon>Pezizomycotina</taxon>
        <taxon>Sordariomycetes</taxon>
        <taxon>Sordariomycetidae</taxon>
        <taxon>Sordariales</taxon>
        <taxon>Lasiosphaeriaceae</taxon>
        <taxon>Cercophora</taxon>
    </lineage>
</organism>
<evidence type="ECO:0000256" key="1">
    <source>
        <dbReference type="SAM" id="MobiDB-lite"/>
    </source>
</evidence>
<feature type="region of interest" description="Disordered" evidence="1">
    <location>
        <begin position="364"/>
        <end position="397"/>
    </location>
</feature>
<evidence type="ECO:0000313" key="2">
    <source>
        <dbReference type="EMBL" id="KAK3336749.1"/>
    </source>
</evidence>
<dbReference type="AlphaFoldDB" id="A0AAE0J4J1"/>
<feature type="compositionally biased region" description="Low complexity" evidence="1">
    <location>
        <begin position="671"/>
        <end position="680"/>
    </location>
</feature>
<reference evidence="2" key="1">
    <citation type="journal article" date="2023" name="Mol. Phylogenet. Evol.">
        <title>Genome-scale phylogeny and comparative genomics of the fungal order Sordariales.</title>
        <authorList>
            <person name="Hensen N."/>
            <person name="Bonometti L."/>
            <person name="Westerberg I."/>
            <person name="Brannstrom I.O."/>
            <person name="Guillou S."/>
            <person name="Cros-Aarteil S."/>
            <person name="Calhoun S."/>
            <person name="Haridas S."/>
            <person name="Kuo A."/>
            <person name="Mondo S."/>
            <person name="Pangilinan J."/>
            <person name="Riley R."/>
            <person name="LaButti K."/>
            <person name="Andreopoulos B."/>
            <person name="Lipzen A."/>
            <person name="Chen C."/>
            <person name="Yan M."/>
            <person name="Daum C."/>
            <person name="Ng V."/>
            <person name="Clum A."/>
            <person name="Steindorff A."/>
            <person name="Ohm R.A."/>
            <person name="Martin F."/>
            <person name="Silar P."/>
            <person name="Natvig D.O."/>
            <person name="Lalanne C."/>
            <person name="Gautier V."/>
            <person name="Ament-Velasquez S.L."/>
            <person name="Kruys A."/>
            <person name="Hutchinson M.I."/>
            <person name="Powell A.J."/>
            <person name="Barry K."/>
            <person name="Miller A.N."/>
            <person name="Grigoriev I.V."/>
            <person name="Debuchy R."/>
            <person name="Gladieux P."/>
            <person name="Hiltunen Thoren M."/>
            <person name="Johannesson H."/>
        </authorList>
    </citation>
    <scope>NUCLEOTIDE SEQUENCE</scope>
    <source>
        <strain evidence="2">SMH4131-1</strain>
    </source>
</reference>
<name>A0AAE0J4J1_9PEZI</name>
<feature type="region of interest" description="Disordered" evidence="1">
    <location>
        <begin position="1"/>
        <end position="116"/>
    </location>
</feature>
<feature type="region of interest" description="Disordered" evidence="1">
    <location>
        <begin position="667"/>
        <end position="692"/>
    </location>
</feature>
<proteinExistence type="predicted"/>
<feature type="compositionally biased region" description="Polar residues" evidence="1">
    <location>
        <begin position="12"/>
        <end position="26"/>
    </location>
</feature>
<feature type="compositionally biased region" description="Basic residues" evidence="1">
    <location>
        <begin position="56"/>
        <end position="66"/>
    </location>
</feature>
<reference evidence="2" key="2">
    <citation type="submission" date="2023-06" db="EMBL/GenBank/DDBJ databases">
        <authorList>
            <consortium name="Lawrence Berkeley National Laboratory"/>
            <person name="Haridas S."/>
            <person name="Hensen N."/>
            <person name="Bonometti L."/>
            <person name="Westerberg I."/>
            <person name="Brannstrom I.O."/>
            <person name="Guillou S."/>
            <person name="Cros-Aarteil S."/>
            <person name="Calhoun S."/>
            <person name="Kuo A."/>
            <person name="Mondo S."/>
            <person name="Pangilinan J."/>
            <person name="Riley R."/>
            <person name="Labutti K."/>
            <person name="Andreopoulos B."/>
            <person name="Lipzen A."/>
            <person name="Chen C."/>
            <person name="Yanf M."/>
            <person name="Daum C."/>
            <person name="Ng V."/>
            <person name="Clum A."/>
            <person name="Steindorff A."/>
            <person name="Ohm R."/>
            <person name="Martin F."/>
            <person name="Silar P."/>
            <person name="Natvig D."/>
            <person name="Lalanne C."/>
            <person name="Gautier V."/>
            <person name="Ament-Velasquez S.L."/>
            <person name="Kruys A."/>
            <person name="Hutchinson M.I."/>
            <person name="Powell A.J."/>
            <person name="Barry K."/>
            <person name="Miller A.N."/>
            <person name="Grigoriev I.V."/>
            <person name="Debuchy R."/>
            <person name="Gladieux P."/>
            <person name="Thoren M.H."/>
            <person name="Johannesson H."/>
        </authorList>
    </citation>
    <scope>NUCLEOTIDE SEQUENCE</scope>
    <source>
        <strain evidence="2">SMH4131-1</strain>
    </source>
</reference>